<organism evidence="1 2">
    <name type="scientific">Melipona bicolor</name>
    <dbReference type="NCBI Taxonomy" id="60889"/>
    <lineage>
        <taxon>Eukaryota</taxon>
        <taxon>Metazoa</taxon>
        <taxon>Ecdysozoa</taxon>
        <taxon>Arthropoda</taxon>
        <taxon>Hexapoda</taxon>
        <taxon>Insecta</taxon>
        <taxon>Pterygota</taxon>
        <taxon>Neoptera</taxon>
        <taxon>Endopterygota</taxon>
        <taxon>Hymenoptera</taxon>
        <taxon>Apocrita</taxon>
        <taxon>Aculeata</taxon>
        <taxon>Apoidea</taxon>
        <taxon>Anthophila</taxon>
        <taxon>Apidae</taxon>
        <taxon>Melipona</taxon>
    </lineage>
</organism>
<evidence type="ECO:0000313" key="2">
    <source>
        <dbReference type="Proteomes" id="UP001177670"/>
    </source>
</evidence>
<protein>
    <submittedName>
        <fullName evidence="1">Uncharacterized protein</fullName>
    </submittedName>
</protein>
<dbReference type="Proteomes" id="UP001177670">
    <property type="component" value="Unassembled WGS sequence"/>
</dbReference>
<accession>A0AA40G1L0</accession>
<dbReference type="AlphaFoldDB" id="A0AA40G1L0"/>
<keyword evidence="2" id="KW-1185">Reference proteome</keyword>
<gene>
    <name evidence="1" type="ORF">K0M31_020098</name>
</gene>
<dbReference type="EMBL" id="JAHYIQ010000009">
    <property type="protein sequence ID" value="KAK1128962.1"/>
    <property type="molecule type" value="Genomic_DNA"/>
</dbReference>
<reference evidence="1" key="1">
    <citation type="submission" date="2021-10" db="EMBL/GenBank/DDBJ databases">
        <title>Melipona bicolor Genome sequencing and assembly.</title>
        <authorList>
            <person name="Araujo N.S."/>
            <person name="Arias M.C."/>
        </authorList>
    </citation>
    <scope>NUCLEOTIDE SEQUENCE</scope>
    <source>
        <strain evidence="1">USP_2M_L1-L4_2017</strain>
        <tissue evidence="1">Whole body</tissue>
    </source>
</reference>
<sequence length="73" mass="8288">MQVVWQYHVEEPVSAAGVLPDHDAIRGSRPLYLVQRDAQPRPTSRNQEAEPPLQTWDILNQQVGIESFGIRVP</sequence>
<name>A0AA40G1L0_9HYME</name>
<comment type="caution">
    <text evidence="1">The sequence shown here is derived from an EMBL/GenBank/DDBJ whole genome shotgun (WGS) entry which is preliminary data.</text>
</comment>
<proteinExistence type="predicted"/>
<evidence type="ECO:0000313" key="1">
    <source>
        <dbReference type="EMBL" id="KAK1128962.1"/>
    </source>
</evidence>